<dbReference type="RefSeq" id="WP_340518192.1">
    <property type="nucleotide sequence ID" value="NZ_JBBLXS010000850.1"/>
</dbReference>
<dbReference type="EMBL" id="JBBLXS010000850">
    <property type="protein sequence ID" value="MEK0188953.1"/>
    <property type="molecule type" value="Genomic_DNA"/>
</dbReference>
<feature type="domain" description="Transposase Synechocystis PCC 6803" evidence="1">
    <location>
        <begin position="3"/>
        <end position="124"/>
    </location>
</feature>
<dbReference type="Gene3D" id="1.10.10.10">
    <property type="entry name" value="Winged helix-like DNA-binding domain superfamily/Winged helix DNA-binding domain"/>
    <property type="match status" value="1"/>
</dbReference>
<dbReference type="InterPro" id="IPR036388">
    <property type="entry name" value="WH-like_DNA-bd_sf"/>
</dbReference>
<protein>
    <submittedName>
        <fullName evidence="2">Transposase</fullName>
    </submittedName>
</protein>
<dbReference type="Pfam" id="PF01710">
    <property type="entry name" value="HTH_Tnp_IS630"/>
    <property type="match status" value="1"/>
</dbReference>
<name>A0ABU8YXA5_9CYAN</name>
<dbReference type="InterPro" id="IPR009057">
    <property type="entry name" value="Homeodomain-like_sf"/>
</dbReference>
<dbReference type="InterPro" id="IPR002622">
    <property type="entry name" value="Transposase_14"/>
</dbReference>
<evidence type="ECO:0000259" key="1">
    <source>
        <dbReference type="Pfam" id="PF01710"/>
    </source>
</evidence>
<dbReference type="SUPFAM" id="SSF46689">
    <property type="entry name" value="Homeodomain-like"/>
    <property type="match status" value="1"/>
</dbReference>
<organism evidence="2 3">
    <name type="scientific">Microcoleus anatoxicus PTRS2</name>
    <dbReference type="NCBI Taxonomy" id="2705321"/>
    <lineage>
        <taxon>Bacteria</taxon>
        <taxon>Bacillati</taxon>
        <taxon>Cyanobacteriota</taxon>
        <taxon>Cyanophyceae</taxon>
        <taxon>Oscillatoriophycideae</taxon>
        <taxon>Oscillatoriales</taxon>
        <taxon>Microcoleaceae</taxon>
        <taxon>Microcoleus</taxon>
        <taxon>Microcoleus anatoxicus</taxon>
    </lineage>
</organism>
<comment type="caution">
    <text evidence="2">The sequence shown here is derived from an EMBL/GenBank/DDBJ whole genome shotgun (WGS) entry which is preliminary data.</text>
</comment>
<evidence type="ECO:0000313" key="3">
    <source>
        <dbReference type="Proteomes" id="UP001384579"/>
    </source>
</evidence>
<gene>
    <name evidence="2" type="ORF">WMG39_29505</name>
</gene>
<reference evidence="2 3" key="1">
    <citation type="journal article" date="2020" name="Harmful Algae">
        <title>Molecular and morphological characterization of a novel dihydroanatoxin-a producing Microcoleus species (cyanobacteria) from the Russian River, California, USA.</title>
        <authorList>
            <person name="Conklin K.Y."/>
            <person name="Stancheva R."/>
            <person name="Otten T.G."/>
            <person name="Fadness R."/>
            <person name="Boyer G.L."/>
            <person name="Read B."/>
            <person name="Zhang X."/>
            <person name="Sheath R.G."/>
        </authorList>
    </citation>
    <scope>NUCLEOTIDE SEQUENCE [LARGE SCALE GENOMIC DNA]</scope>
    <source>
        <strain evidence="2 3">PTRS2</strain>
    </source>
</reference>
<accession>A0ABU8YXA5</accession>
<sequence length="130" mass="14771">MKAYSLDLREKIVTAYLVGKMSIRKVAAQFGVTKSLVQKLVKQQQTEGNLQPKQRGKPQFSHLTSTSEEVRALVAEHPDATLVEFCELFAEKTGNWVSRAAMCRCLQKLELNRKKKHGTVVKLRQKESKN</sequence>
<evidence type="ECO:0000313" key="2">
    <source>
        <dbReference type="EMBL" id="MEK0188953.1"/>
    </source>
</evidence>
<dbReference type="Proteomes" id="UP001384579">
    <property type="component" value="Unassembled WGS sequence"/>
</dbReference>
<keyword evidence="3" id="KW-1185">Reference proteome</keyword>
<proteinExistence type="predicted"/>